<reference evidence="3" key="1">
    <citation type="submission" date="2006-06" db="EMBL/GenBank/DDBJ databases">
        <title>Complete sequence of Trichodesmium erythraeum IMS101.</title>
        <authorList>
            <consortium name="US DOE Joint Genome Institute"/>
            <person name="Copeland A."/>
            <person name="Lucas S."/>
            <person name="Lapidus A."/>
            <person name="Barry K."/>
            <person name="Detter J.C."/>
            <person name="Glavina del Rio T."/>
            <person name="Hammon N."/>
            <person name="Israni S."/>
            <person name="Dalin E."/>
            <person name="Tice H."/>
            <person name="Pitluck S."/>
            <person name="Kiss H."/>
            <person name="Munk A.C."/>
            <person name="Brettin T."/>
            <person name="Bruce D."/>
            <person name="Han C."/>
            <person name="Tapia R."/>
            <person name="Gilna P."/>
            <person name="Schmutz J."/>
            <person name="Larimer F."/>
            <person name="Land M."/>
            <person name="Hauser L."/>
            <person name="Kyrpides N."/>
            <person name="Kim E."/>
            <person name="Richardson P."/>
        </authorList>
    </citation>
    <scope>NUCLEOTIDE SEQUENCE [LARGE SCALE GENOMIC DNA]</scope>
    <source>
        <strain evidence="3">IMS101</strain>
    </source>
</reference>
<protein>
    <submittedName>
        <fullName evidence="3">Prepilin-type cleavage/methylation-like</fullName>
    </submittedName>
</protein>
<dbReference type="NCBIfam" id="NF038304">
    <property type="entry name" value="EPS_HpsC"/>
    <property type="match status" value="1"/>
</dbReference>
<dbReference type="InterPro" id="IPR012902">
    <property type="entry name" value="N_methyl_site"/>
</dbReference>
<dbReference type="STRING" id="203124.Tery_4118"/>
<dbReference type="HOGENOM" id="CLU_052968_0_0_3"/>
<dbReference type="NCBIfam" id="TIGR02532">
    <property type="entry name" value="IV_pilin_GFxxxE"/>
    <property type="match status" value="1"/>
</dbReference>
<name>Q10X98_TRIEI</name>
<feature type="transmembrane region" description="Helical" evidence="2">
    <location>
        <begin position="32"/>
        <end position="51"/>
    </location>
</feature>
<dbReference type="OrthoDB" id="461075at2"/>
<evidence type="ECO:0000313" key="3">
    <source>
        <dbReference type="EMBL" id="ABG53126.1"/>
    </source>
</evidence>
<accession>Q10X98</accession>
<keyword evidence="2" id="KW-1133">Transmembrane helix</keyword>
<proteinExistence type="predicted"/>
<evidence type="ECO:0000256" key="2">
    <source>
        <dbReference type="SAM" id="Phobius"/>
    </source>
</evidence>
<keyword evidence="2" id="KW-0812">Transmembrane</keyword>
<organism evidence="3">
    <name type="scientific">Trichodesmium erythraeum (strain IMS101)</name>
    <dbReference type="NCBI Taxonomy" id="203124"/>
    <lineage>
        <taxon>Bacteria</taxon>
        <taxon>Bacillati</taxon>
        <taxon>Cyanobacteriota</taxon>
        <taxon>Cyanophyceae</taxon>
        <taxon>Oscillatoriophycideae</taxon>
        <taxon>Oscillatoriales</taxon>
        <taxon>Microcoleaceae</taxon>
        <taxon>Trichodesmium</taxon>
    </lineage>
</organism>
<evidence type="ECO:0000256" key="1">
    <source>
        <dbReference type="SAM" id="MobiDB-lite"/>
    </source>
</evidence>
<dbReference type="RefSeq" id="WP_011613456.1">
    <property type="nucleotide sequence ID" value="NC_008312.1"/>
</dbReference>
<feature type="region of interest" description="Disordered" evidence="1">
    <location>
        <begin position="305"/>
        <end position="338"/>
    </location>
</feature>
<sequence length="338" mass="37962">MYNLQKLLIKALSNSKLQKASNLTSGFTMTELLVATAVASIIIVPILTFAVDMLNRDVGEQAKANSEQELQTAISYIAQDMSQAFYVYEPDYVGEPGKTPPIPSYDDFIKQLPHSEDEDKDPILVFWKRKFIEHSIPIDDKDTSINCPADENKCDDGFVQSLVIYYLIEEQDKNSIWCQPSGSSCPKRIARFEIQDGVKDYWGNYFCGTDGRSEECSGSKKKFKRDLGYTSYDNSNPTGWTKKEGEDYSNSPVVLVNYIEDFTLDSASDYTKDSEIKQTELAKGKTLARVTILGNAMRRRRDGFSCIEDNSTTPPTYKKSPYCPKATAQVGPRSGFGE</sequence>
<dbReference type="AlphaFoldDB" id="Q10X98"/>
<dbReference type="eggNOG" id="COG4795">
    <property type="taxonomic scope" value="Bacteria"/>
</dbReference>
<gene>
    <name evidence="3" type="ordered locus">Tery_4118</name>
</gene>
<dbReference type="EMBL" id="CP000393">
    <property type="protein sequence ID" value="ABG53126.1"/>
    <property type="molecule type" value="Genomic_DNA"/>
</dbReference>
<keyword evidence="2" id="KW-0472">Membrane</keyword>
<dbReference type="KEGG" id="ter:Tery_4118"/>